<dbReference type="InterPro" id="IPR000182">
    <property type="entry name" value="GNAT_dom"/>
</dbReference>
<comment type="caution">
    <text evidence="2">The sequence shown here is derived from an EMBL/GenBank/DDBJ whole genome shotgun (WGS) entry which is preliminary data.</text>
</comment>
<sequence>MRIERVPVEEIFDLRWSVLREGLPRETAVYPEDALPGTFHLAAYDPDGRVAGCVTFFPDPLDGAPAYRFRGMASAPDVRGKGYGAAVLRAGIAEAAAQGADLVWCNGRTSAQDFYEHLGFAATGELFHPAPTHTPHYVFTYKIPVDA</sequence>
<accession>A0ABV3D9F3</accession>
<dbReference type="RefSeq" id="WP_358348086.1">
    <property type="nucleotide sequence ID" value="NZ_JBEZFP010000004.1"/>
</dbReference>
<evidence type="ECO:0000313" key="3">
    <source>
        <dbReference type="Proteomes" id="UP001551482"/>
    </source>
</evidence>
<dbReference type="Pfam" id="PF00583">
    <property type="entry name" value="Acetyltransf_1"/>
    <property type="match status" value="1"/>
</dbReference>
<dbReference type="CDD" id="cd04301">
    <property type="entry name" value="NAT_SF"/>
    <property type="match status" value="1"/>
</dbReference>
<gene>
    <name evidence="2" type="ORF">AB0C36_02580</name>
</gene>
<dbReference type="Proteomes" id="UP001551482">
    <property type="component" value="Unassembled WGS sequence"/>
</dbReference>
<dbReference type="Gene3D" id="3.40.630.30">
    <property type="match status" value="1"/>
</dbReference>
<keyword evidence="3" id="KW-1185">Reference proteome</keyword>
<proteinExistence type="predicted"/>
<protein>
    <submittedName>
        <fullName evidence="2">GNAT family N-acetyltransferase</fullName>
    </submittedName>
</protein>
<name>A0ABV3D9F3_9ACTN</name>
<reference evidence="2 3" key="1">
    <citation type="submission" date="2024-06" db="EMBL/GenBank/DDBJ databases">
        <title>The Natural Products Discovery Center: Release of the First 8490 Sequenced Strains for Exploring Actinobacteria Biosynthetic Diversity.</title>
        <authorList>
            <person name="Kalkreuter E."/>
            <person name="Kautsar S.A."/>
            <person name="Yang D."/>
            <person name="Bader C.D."/>
            <person name="Teijaro C.N."/>
            <person name="Fluegel L."/>
            <person name="Davis C.M."/>
            <person name="Simpson J.R."/>
            <person name="Lauterbach L."/>
            <person name="Steele A.D."/>
            <person name="Gui C."/>
            <person name="Meng S."/>
            <person name="Li G."/>
            <person name="Viehrig K."/>
            <person name="Ye F."/>
            <person name="Su P."/>
            <person name="Kiefer A.F."/>
            <person name="Nichols A."/>
            <person name="Cepeda A.J."/>
            <person name="Yan W."/>
            <person name="Fan B."/>
            <person name="Jiang Y."/>
            <person name="Adhikari A."/>
            <person name="Zheng C.-J."/>
            <person name="Schuster L."/>
            <person name="Cowan T.M."/>
            <person name="Smanski M.J."/>
            <person name="Chevrette M.G."/>
            <person name="De Carvalho L.P.S."/>
            <person name="Shen B."/>
        </authorList>
    </citation>
    <scope>NUCLEOTIDE SEQUENCE [LARGE SCALE GENOMIC DNA]</scope>
    <source>
        <strain evidence="2 3">NPDC048946</strain>
    </source>
</reference>
<dbReference type="SUPFAM" id="SSF55729">
    <property type="entry name" value="Acyl-CoA N-acyltransferases (Nat)"/>
    <property type="match status" value="1"/>
</dbReference>
<evidence type="ECO:0000313" key="2">
    <source>
        <dbReference type="EMBL" id="MEU8132375.1"/>
    </source>
</evidence>
<dbReference type="InterPro" id="IPR016181">
    <property type="entry name" value="Acyl_CoA_acyltransferase"/>
</dbReference>
<evidence type="ECO:0000259" key="1">
    <source>
        <dbReference type="PROSITE" id="PS51186"/>
    </source>
</evidence>
<dbReference type="PROSITE" id="PS51186">
    <property type="entry name" value="GNAT"/>
    <property type="match status" value="1"/>
</dbReference>
<organism evidence="2 3">
    <name type="scientific">Streptodolium elevatio</name>
    <dbReference type="NCBI Taxonomy" id="3157996"/>
    <lineage>
        <taxon>Bacteria</taxon>
        <taxon>Bacillati</taxon>
        <taxon>Actinomycetota</taxon>
        <taxon>Actinomycetes</taxon>
        <taxon>Kitasatosporales</taxon>
        <taxon>Streptomycetaceae</taxon>
        <taxon>Streptodolium</taxon>
    </lineage>
</organism>
<dbReference type="EMBL" id="JBEZFP010000004">
    <property type="protein sequence ID" value="MEU8132375.1"/>
    <property type="molecule type" value="Genomic_DNA"/>
</dbReference>
<feature type="domain" description="N-acetyltransferase" evidence="1">
    <location>
        <begin position="1"/>
        <end position="144"/>
    </location>
</feature>